<accession>A0A9X3T5X8</accession>
<reference evidence="1" key="1">
    <citation type="submission" date="2022-12" db="EMBL/GenBank/DDBJ databases">
        <title>Gycomyces niveus sp.nov.,a novel actinomycete isolated from soil in Shouguan.</title>
        <authorList>
            <person name="Yang X."/>
        </authorList>
    </citation>
    <scope>NUCLEOTIDE SEQUENCE</scope>
    <source>
        <strain evidence="1">NEAU-A15</strain>
    </source>
</reference>
<evidence type="ECO:0000313" key="2">
    <source>
        <dbReference type="Proteomes" id="UP001146067"/>
    </source>
</evidence>
<evidence type="ECO:0000313" key="1">
    <source>
        <dbReference type="EMBL" id="MDA1362470.1"/>
    </source>
</evidence>
<dbReference type="EMBL" id="JAPZVP010000024">
    <property type="protein sequence ID" value="MDA1362470.1"/>
    <property type="molecule type" value="Genomic_DNA"/>
</dbReference>
<dbReference type="AlphaFoldDB" id="A0A9X3T5X8"/>
<organism evidence="1 2">
    <name type="scientific">Glycomyces luteolus</name>
    <dbReference type="NCBI Taxonomy" id="2670330"/>
    <lineage>
        <taxon>Bacteria</taxon>
        <taxon>Bacillati</taxon>
        <taxon>Actinomycetota</taxon>
        <taxon>Actinomycetes</taxon>
        <taxon>Glycomycetales</taxon>
        <taxon>Glycomycetaceae</taxon>
        <taxon>Glycomyces</taxon>
    </lineage>
</organism>
<comment type="caution">
    <text evidence="1">The sequence shown here is derived from an EMBL/GenBank/DDBJ whole genome shotgun (WGS) entry which is preliminary data.</text>
</comment>
<sequence length="45" mass="4628">MTAAARMAEAIETGRAGPGITIVDCELAPRESTAIAATSRRKDPA</sequence>
<dbReference type="RefSeq" id="WP_270112549.1">
    <property type="nucleotide sequence ID" value="NZ_JAPZVP010000024.1"/>
</dbReference>
<gene>
    <name evidence="1" type="ORF">O1R50_22805</name>
</gene>
<keyword evidence="2" id="KW-1185">Reference proteome</keyword>
<protein>
    <submittedName>
        <fullName evidence="1">Uncharacterized protein</fullName>
    </submittedName>
</protein>
<name>A0A9X3T5X8_9ACTN</name>
<dbReference type="Proteomes" id="UP001146067">
    <property type="component" value="Unassembled WGS sequence"/>
</dbReference>
<proteinExistence type="predicted"/>